<dbReference type="Pfam" id="PF13414">
    <property type="entry name" value="TPR_11"/>
    <property type="match status" value="1"/>
</dbReference>
<proteinExistence type="predicted"/>
<name>A0A2M7G1J7_9BACT</name>
<dbReference type="PROSITE" id="PS50076">
    <property type="entry name" value="DNAJ_2"/>
    <property type="match status" value="1"/>
</dbReference>
<dbReference type="CDD" id="cd06257">
    <property type="entry name" value="DnaJ"/>
    <property type="match status" value="1"/>
</dbReference>
<gene>
    <name evidence="4" type="ORF">COW36_16705</name>
</gene>
<dbReference type="AlphaFoldDB" id="A0A2M7G1J7"/>
<evidence type="ECO:0000256" key="1">
    <source>
        <dbReference type="PROSITE-ProRule" id="PRU00339"/>
    </source>
</evidence>
<keyword evidence="1" id="KW-0802">TPR repeat</keyword>
<feature type="compositionally biased region" description="Basic and acidic residues" evidence="2">
    <location>
        <begin position="137"/>
        <end position="153"/>
    </location>
</feature>
<feature type="repeat" description="TPR" evidence="1">
    <location>
        <begin position="142"/>
        <end position="175"/>
    </location>
</feature>
<feature type="region of interest" description="Disordered" evidence="2">
    <location>
        <begin position="93"/>
        <end position="153"/>
    </location>
</feature>
<dbReference type="Pfam" id="PF00226">
    <property type="entry name" value="DnaJ"/>
    <property type="match status" value="1"/>
</dbReference>
<dbReference type="InterPro" id="IPR036869">
    <property type="entry name" value="J_dom_sf"/>
</dbReference>
<evidence type="ECO:0000256" key="2">
    <source>
        <dbReference type="SAM" id="MobiDB-lite"/>
    </source>
</evidence>
<dbReference type="PANTHER" id="PTHR44240:SF10">
    <property type="entry name" value="J DOMAIN-CONTAINING PROTEIN"/>
    <property type="match status" value="1"/>
</dbReference>
<evidence type="ECO:0000313" key="5">
    <source>
        <dbReference type="Proteomes" id="UP000231019"/>
    </source>
</evidence>
<comment type="caution">
    <text evidence="4">The sequence shown here is derived from an EMBL/GenBank/DDBJ whole genome shotgun (WGS) entry which is preliminary data.</text>
</comment>
<evidence type="ECO:0000259" key="3">
    <source>
        <dbReference type="PROSITE" id="PS50076"/>
    </source>
</evidence>
<dbReference type="Gene3D" id="1.10.287.110">
    <property type="entry name" value="DnaJ domain"/>
    <property type="match status" value="1"/>
</dbReference>
<dbReference type="InterPro" id="IPR019734">
    <property type="entry name" value="TPR_rpt"/>
</dbReference>
<sequence length="310" mass="34421">MSKIDLDVILAETDLFRILGLDFDASPDDIRSAYKKLAKQAHPDMFTDAHLKTKAEKAFISISDAFNTLRDPFKRKDYERTLDRVRQAEADAAKAAAKAAESAKAAHSSTAPPASAETPKAQPSPAAAESAAKARQARQEQADLHFQNGKEYEKRNELDEAIREFQEAIRLSNDVAKYHSQLGLALQKKNWGGYAQAEFKVALHFDPTDKLALKHYQPSAGLTIPRSSLGFKLLNMFKSPGQSNRIGDILIKQGHLNKDQLQSALKKQSDEKLMLGEILIRMKYIKPEHLAQALIQQAESLAKDAAENSK</sequence>
<accession>A0A2M7G1J7</accession>
<reference evidence="4 5" key="1">
    <citation type="submission" date="2017-09" db="EMBL/GenBank/DDBJ databases">
        <title>Depth-based differentiation of microbial function through sediment-hosted aquifers and enrichment of novel symbionts in the deep terrestrial subsurface.</title>
        <authorList>
            <person name="Probst A.J."/>
            <person name="Ladd B."/>
            <person name="Jarett J.K."/>
            <person name="Geller-Mcgrath D.E."/>
            <person name="Sieber C.M."/>
            <person name="Emerson J.B."/>
            <person name="Anantharaman K."/>
            <person name="Thomas B.C."/>
            <person name="Malmstrom R."/>
            <person name="Stieglmeier M."/>
            <person name="Klingl A."/>
            <person name="Woyke T."/>
            <person name="Ryan C.M."/>
            <person name="Banfield J.F."/>
        </authorList>
    </citation>
    <scope>NUCLEOTIDE SEQUENCE [LARGE SCALE GENOMIC DNA]</scope>
    <source>
        <strain evidence="4">CG17_big_fil_post_rev_8_21_14_2_50_48_46</strain>
    </source>
</reference>
<dbReference type="PRINTS" id="PR00625">
    <property type="entry name" value="JDOMAIN"/>
</dbReference>
<dbReference type="Proteomes" id="UP000231019">
    <property type="component" value="Unassembled WGS sequence"/>
</dbReference>
<dbReference type="PROSITE" id="PS50005">
    <property type="entry name" value="TPR"/>
    <property type="match status" value="1"/>
</dbReference>
<protein>
    <recommendedName>
        <fullName evidence="3">J domain-containing protein</fullName>
    </recommendedName>
</protein>
<dbReference type="SUPFAM" id="SSF48452">
    <property type="entry name" value="TPR-like"/>
    <property type="match status" value="1"/>
</dbReference>
<dbReference type="InterPro" id="IPR018253">
    <property type="entry name" value="DnaJ_domain_CS"/>
</dbReference>
<dbReference type="InterPro" id="IPR011990">
    <property type="entry name" value="TPR-like_helical_dom_sf"/>
</dbReference>
<organism evidence="4 5">
    <name type="scientific">bacterium (Candidatus Blackallbacteria) CG17_big_fil_post_rev_8_21_14_2_50_48_46</name>
    <dbReference type="NCBI Taxonomy" id="2014261"/>
    <lineage>
        <taxon>Bacteria</taxon>
        <taxon>Candidatus Blackallbacteria</taxon>
    </lineage>
</organism>
<feature type="compositionally biased region" description="Low complexity" evidence="2">
    <location>
        <begin position="93"/>
        <end position="134"/>
    </location>
</feature>
<dbReference type="SUPFAM" id="SSF46565">
    <property type="entry name" value="Chaperone J-domain"/>
    <property type="match status" value="1"/>
</dbReference>
<dbReference type="PANTHER" id="PTHR44240">
    <property type="entry name" value="DNAJ DOMAIN (PROKARYOTIC HEAT SHOCK PROTEIN)-RELATED"/>
    <property type="match status" value="1"/>
</dbReference>
<feature type="domain" description="J" evidence="3">
    <location>
        <begin position="14"/>
        <end position="82"/>
    </location>
</feature>
<dbReference type="SMART" id="SM00271">
    <property type="entry name" value="DnaJ"/>
    <property type="match status" value="1"/>
</dbReference>
<evidence type="ECO:0000313" key="4">
    <source>
        <dbReference type="EMBL" id="PIW15589.1"/>
    </source>
</evidence>
<dbReference type="InterPro" id="IPR001623">
    <property type="entry name" value="DnaJ_domain"/>
</dbReference>
<dbReference type="EMBL" id="PFFQ01000050">
    <property type="protein sequence ID" value="PIW15589.1"/>
    <property type="molecule type" value="Genomic_DNA"/>
</dbReference>
<dbReference type="PROSITE" id="PS00636">
    <property type="entry name" value="DNAJ_1"/>
    <property type="match status" value="1"/>
</dbReference>
<dbReference type="Gene3D" id="1.25.40.10">
    <property type="entry name" value="Tetratricopeptide repeat domain"/>
    <property type="match status" value="1"/>
</dbReference>
<dbReference type="InterPro" id="IPR052276">
    <property type="entry name" value="Diphthamide-biosynth_chaperone"/>
</dbReference>